<evidence type="ECO:0000256" key="1">
    <source>
        <dbReference type="SAM" id="Phobius"/>
    </source>
</evidence>
<name>A0A8J7KDQ5_9ACTN</name>
<dbReference type="RefSeq" id="WP_197001551.1">
    <property type="nucleotide sequence ID" value="NZ_BONS01000033.1"/>
</dbReference>
<keyword evidence="1" id="KW-0812">Transmembrane</keyword>
<keyword evidence="1" id="KW-1133">Transmembrane helix</keyword>
<feature type="transmembrane region" description="Helical" evidence="1">
    <location>
        <begin position="235"/>
        <end position="256"/>
    </location>
</feature>
<evidence type="ECO:0000313" key="2">
    <source>
        <dbReference type="EMBL" id="MBG6134295.1"/>
    </source>
</evidence>
<proteinExistence type="predicted"/>
<keyword evidence="3" id="KW-1185">Reference proteome</keyword>
<dbReference type="EMBL" id="JADOUF010000001">
    <property type="protein sequence ID" value="MBG6134295.1"/>
    <property type="molecule type" value="Genomic_DNA"/>
</dbReference>
<sequence>MMATTTMHLRVTQTRVIRSEWIKFWSLRSTIVTIAAALAVVVGIGLLAAQITSTGAAGDTPADPTDVSLAGVGIGVLILGTLGVLFTATEYSTGMIRSTLAAVPKRLPVLWGKAAVFAAVVFPLTLAAALIAFLGGQALLGDHGASLTDPGVARAVLGSAGYLTGAGLFGLALGSLLRSTAAAVSTLFGVLFLLPGISFLLLPDSWQNNVGPYLPSSAGSAFTAVRQSADLLTPWAGLAVFAGYLVVLGGAAAWRLRRHDA</sequence>
<dbReference type="AlphaFoldDB" id="A0A8J7KDQ5"/>
<protein>
    <submittedName>
        <fullName evidence="2">ABC-type transport system involved in multi-copper enzyme maturation permease subunit</fullName>
    </submittedName>
</protein>
<feature type="transmembrane region" description="Helical" evidence="1">
    <location>
        <begin position="155"/>
        <end position="174"/>
    </location>
</feature>
<accession>A0A8J7KDQ5</accession>
<gene>
    <name evidence="2" type="ORF">IW245_000489</name>
</gene>
<feature type="transmembrane region" description="Helical" evidence="1">
    <location>
        <begin position="110"/>
        <end position="135"/>
    </location>
</feature>
<feature type="transmembrane region" description="Helical" evidence="1">
    <location>
        <begin position="69"/>
        <end position="89"/>
    </location>
</feature>
<evidence type="ECO:0000313" key="3">
    <source>
        <dbReference type="Proteomes" id="UP000622552"/>
    </source>
</evidence>
<feature type="transmembrane region" description="Helical" evidence="1">
    <location>
        <begin position="25"/>
        <end position="49"/>
    </location>
</feature>
<organism evidence="2 3">
    <name type="scientific">Longispora fulva</name>
    <dbReference type="NCBI Taxonomy" id="619741"/>
    <lineage>
        <taxon>Bacteria</taxon>
        <taxon>Bacillati</taxon>
        <taxon>Actinomycetota</taxon>
        <taxon>Actinomycetes</taxon>
        <taxon>Micromonosporales</taxon>
        <taxon>Micromonosporaceae</taxon>
        <taxon>Longispora</taxon>
    </lineage>
</organism>
<keyword evidence="1" id="KW-0472">Membrane</keyword>
<dbReference type="Proteomes" id="UP000622552">
    <property type="component" value="Unassembled WGS sequence"/>
</dbReference>
<comment type="caution">
    <text evidence="2">The sequence shown here is derived from an EMBL/GenBank/DDBJ whole genome shotgun (WGS) entry which is preliminary data.</text>
</comment>
<feature type="transmembrane region" description="Helical" evidence="1">
    <location>
        <begin position="181"/>
        <end position="202"/>
    </location>
</feature>
<reference evidence="2" key="1">
    <citation type="submission" date="2020-11" db="EMBL/GenBank/DDBJ databases">
        <title>Sequencing the genomes of 1000 actinobacteria strains.</title>
        <authorList>
            <person name="Klenk H.-P."/>
        </authorList>
    </citation>
    <scope>NUCLEOTIDE SEQUENCE</scope>
    <source>
        <strain evidence="2">DSM 45356</strain>
    </source>
</reference>